<proteinExistence type="predicted"/>
<dbReference type="RefSeq" id="WP_220749727.1">
    <property type="nucleotide sequence ID" value="NZ_BPFH01000005.1"/>
</dbReference>
<keyword evidence="2" id="KW-1185">Reference proteome</keyword>
<evidence type="ECO:0000313" key="2">
    <source>
        <dbReference type="Proteomes" id="UP000786693"/>
    </source>
</evidence>
<sequence length="77" mass="8082">MPWGLNTAQTAEIEAGLLRAHAHGDTRTLVSLYTEAATEAPPDAAAFLLTQAWVYALSAGDPRAKTLSETLAAMGRA</sequence>
<reference evidence="1 2" key="1">
    <citation type="submission" date="2021-05" db="EMBL/GenBank/DDBJ databases">
        <title>Bacteria Genome sequencing.</title>
        <authorList>
            <person name="Takabe Y."/>
            <person name="Nakajima Y."/>
            <person name="Suzuki S."/>
            <person name="Shiozaki T."/>
        </authorList>
    </citation>
    <scope>NUCLEOTIDE SEQUENCE [LARGE SCALE GENOMIC DNA]</scope>
    <source>
        <strain evidence="1 2">AI_62</strain>
    </source>
</reference>
<dbReference type="Proteomes" id="UP000786693">
    <property type="component" value="Unassembled WGS sequence"/>
</dbReference>
<comment type="caution">
    <text evidence="1">The sequence shown here is derived from an EMBL/GenBank/DDBJ whole genome shotgun (WGS) entry which is preliminary data.</text>
</comment>
<gene>
    <name evidence="1" type="ORF">JANAI62_28510</name>
</gene>
<dbReference type="EMBL" id="BPFH01000005">
    <property type="protein sequence ID" value="GIT96228.1"/>
    <property type="molecule type" value="Genomic_DNA"/>
</dbReference>
<name>A0ABQ4NPC5_9RHOB</name>
<evidence type="ECO:0000313" key="1">
    <source>
        <dbReference type="EMBL" id="GIT96228.1"/>
    </source>
</evidence>
<accession>A0ABQ4NPC5</accession>
<protein>
    <submittedName>
        <fullName evidence="1">Uncharacterized protein</fullName>
    </submittedName>
</protein>
<organism evidence="1 2">
    <name type="scientific">Jannaschia pagri</name>
    <dbReference type="NCBI Taxonomy" id="2829797"/>
    <lineage>
        <taxon>Bacteria</taxon>
        <taxon>Pseudomonadati</taxon>
        <taxon>Pseudomonadota</taxon>
        <taxon>Alphaproteobacteria</taxon>
        <taxon>Rhodobacterales</taxon>
        <taxon>Roseobacteraceae</taxon>
        <taxon>Jannaschia</taxon>
    </lineage>
</organism>